<reference evidence="1 2" key="1">
    <citation type="submission" date="2022-10" db="EMBL/GenBank/DDBJ databases">
        <authorList>
            <person name="Xie J."/>
            <person name="Shen N."/>
        </authorList>
    </citation>
    <scope>NUCLEOTIDE SEQUENCE [LARGE SCALE GENOMIC DNA]</scope>
    <source>
        <strain evidence="1 2">DSM 41681</strain>
    </source>
</reference>
<dbReference type="EMBL" id="JAOZYB010000223">
    <property type="protein sequence ID" value="MEB3963218.1"/>
    <property type="molecule type" value="Genomic_DNA"/>
</dbReference>
<keyword evidence="2" id="KW-1185">Reference proteome</keyword>
<protein>
    <submittedName>
        <fullName evidence="1">Uncharacterized protein</fullName>
    </submittedName>
</protein>
<dbReference type="RefSeq" id="WP_324770917.1">
    <property type="nucleotide sequence ID" value="NZ_BAAATS010000028.1"/>
</dbReference>
<proteinExistence type="predicted"/>
<name>A0ABU6CES8_9ACTN</name>
<comment type="caution">
    <text evidence="1">The sequence shown here is derived from an EMBL/GenBank/DDBJ whole genome shotgun (WGS) entry which is preliminary data.</text>
</comment>
<dbReference type="Proteomes" id="UP001352223">
    <property type="component" value="Unassembled WGS sequence"/>
</dbReference>
<organism evidence="1 2">
    <name type="scientific">Streptomyces kunmingensis</name>
    <dbReference type="NCBI Taxonomy" id="68225"/>
    <lineage>
        <taxon>Bacteria</taxon>
        <taxon>Bacillati</taxon>
        <taxon>Actinomycetota</taxon>
        <taxon>Actinomycetes</taxon>
        <taxon>Kitasatosporales</taxon>
        <taxon>Streptomycetaceae</taxon>
        <taxon>Streptomyces</taxon>
    </lineage>
</organism>
<sequence>MRRVPDPVDRRKVTVEPVGELADLDRVMAPRDRRSAARLPCLGAGVAG</sequence>
<gene>
    <name evidence="1" type="ORF">OKJ48_23665</name>
</gene>
<evidence type="ECO:0000313" key="1">
    <source>
        <dbReference type="EMBL" id="MEB3963218.1"/>
    </source>
</evidence>
<evidence type="ECO:0000313" key="2">
    <source>
        <dbReference type="Proteomes" id="UP001352223"/>
    </source>
</evidence>
<accession>A0ABU6CES8</accession>